<dbReference type="PANTHER" id="PTHR12157:SF21">
    <property type="entry name" value="RAB3 INTERACTING MOLECULE, ISOFORM F"/>
    <property type="match status" value="1"/>
</dbReference>
<dbReference type="Proteomes" id="UP000276776">
    <property type="component" value="Unassembled WGS sequence"/>
</dbReference>
<dbReference type="GO" id="GO:0048791">
    <property type="term" value="P:calcium ion-regulated exocytosis of neurotransmitter"/>
    <property type="evidence" value="ECO:0007669"/>
    <property type="project" value="TreeGrafter"/>
</dbReference>
<dbReference type="GO" id="GO:0048788">
    <property type="term" value="C:cytoskeleton of presynaptic active zone"/>
    <property type="evidence" value="ECO:0007669"/>
    <property type="project" value="TreeGrafter"/>
</dbReference>
<dbReference type="EMBL" id="UYYF01004485">
    <property type="protein sequence ID" value="VDN04651.1"/>
    <property type="molecule type" value="Genomic_DNA"/>
</dbReference>
<protein>
    <submittedName>
        <fullName evidence="4">PDZ domain-containing protein</fullName>
    </submittedName>
</protein>
<proteinExistence type="predicted"/>
<dbReference type="Gene3D" id="2.30.42.10">
    <property type="match status" value="1"/>
</dbReference>
<sequence length="97" mass="10689">VGGRRSDTGRLGAFITRVKPGSVADTVGRLRAGDEVLEWNGHQLQNATYDQVYEIINLSRHDLQVELIVSRSMSTPGGDDFLNVQRLLPNPSCLPRS</sequence>
<accession>A0A0N5D2V1</accession>
<evidence type="ECO:0000313" key="3">
    <source>
        <dbReference type="Proteomes" id="UP000276776"/>
    </source>
</evidence>
<evidence type="ECO:0000313" key="4">
    <source>
        <dbReference type="WBParaSite" id="TCLT_0000722601-mRNA-1"/>
    </source>
</evidence>
<name>A0A0N5D2V1_THECL</name>
<dbReference type="SUPFAM" id="SSF50156">
    <property type="entry name" value="PDZ domain-like"/>
    <property type="match status" value="1"/>
</dbReference>
<dbReference type="GO" id="GO:0042734">
    <property type="term" value="C:presynaptic membrane"/>
    <property type="evidence" value="ECO:0007669"/>
    <property type="project" value="TreeGrafter"/>
</dbReference>
<dbReference type="InterPro" id="IPR039032">
    <property type="entry name" value="Rim-like"/>
</dbReference>
<dbReference type="PANTHER" id="PTHR12157">
    <property type="entry name" value="REGULATING SYNAPTIC MEMBRANE EXOCYTOSIS PROTEIN"/>
    <property type="match status" value="1"/>
</dbReference>
<feature type="domain" description="PDZ" evidence="1">
    <location>
        <begin position="1"/>
        <end position="71"/>
    </location>
</feature>
<dbReference type="OrthoDB" id="420032at2759"/>
<dbReference type="InterPro" id="IPR001478">
    <property type="entry name" value="PDZ"/>
</dbReference>
<dbReference type="InterPro" id="IPR036034">
    <property type="entry name" value="PDZ_sf"/>
</dbReference>
<dbReference type="GO" id="GO:0048167">
    <property type="term" value="P:regulation of synaptic plasticity"/>
    <property type="evidence" value="ECO:0007669"/>
    <property type="project" value="TreeGrafter"/>
</dbReference>
<evidence type="ECO:0000259" key="1">
    <source>
        <dbReference type="PROSITE" id="PS50106"/>
    </source>
</evidence>
<dbReference type="STRING" id="103827.A0A0N5D2V1"/>
<gene>
    <name evidence="2" type="ORF">TCLT_LOCUS7215</name>
</gene>
<organism evidence="4">
    <name type="scientific">Thelazia callipaeda</name>
    <name type="common">Oriental eyeworm</name>
    <name type="synonym">Parasitic nematode</name>
    <dbReference type="NCBI Taxonomy" id="103827"/>
    <lineage>
        <taxon>Eukaryota</taxon>
        <taxon>Metazoa</taxon>
        <taxon>Ecdysozoa</taxon>
        <taxon>Nematoda</taxon>
        <taxon>Chromadorea</taxon>
        <taxon>Rhabditida</taxon>
        <taxon>Spirurina</taxon>
        <taxon>Spiruromorpha</taxon>
        <taxon>Thelazioidea</taxon>
        <taxon>Thelaziidae</taxon>
        <taxon>Thelazia</taxon>
    </lineage>
</organism>
<dbReference type="GO" id="GO:0044325">
    <property type="term" value="F:transmembrane transporter binding"/>
    <property type="evidence" value="ECO:0007669"/>
    <property type="project" value="TreeGrafter"/>
</dbReference>
<keyword evidence="3" id="KW-1185">Reference proteome</keyword>
<reference evidence="2 3" key="2">
    <citation type="submission" date="2018-11" db="EMBL/GenBank/DDBJ databases">
        <authorList>
            <consortium name="Pathogen Informatics"/>
        </authorList>
    </citation>
    <scope>NUCLEOTIDE SEQUENCE [LARGE SCALE GENOMIC DNA]</scope>
</reference>
<dbReference type="Pfam" id="PF00595">
    <property type="entry name" value="PDZ"/>
    <property type="match status" value="1"/>
</dbReference>
<dbReference type="GO" id="GO:0042391">
    <property type="term" value="P:regulation of membrane potential"/>
    <property type="evidence" value="ECO:0007669"/>
    <property type="project" value="TreeGrafter"/>
</dbReference>
<dbReference type="SMART" id="SM00228">
    <property type="entry name" value="PDZ"/>
    <property type="match status" value="1"/>
</dbReference>
<reference evidence="4" key="1">
    <citation type="submission" date="2017-02" db="UniProtKB">
        <authorList>
            <consortium name="WormBaseParasite"/>
        </authorList>
    </citation>
    <scope>IDENTIFICATION</scope>
</reference>
<dbReference type="WBParaSite" id="TCLT_0000722601-mRNA-1">
    <property type="protein sequence ID" value="TCLT_0000722601-mRNA-1"/>
    <property type="gene ID" value="TCLT_0000722601"/>
</dbReference>
<dbReference type="PROSITE" id="PS50106">
    <property type="entry name" value="PDZ"/>
    <property type="match status" value="1"/>
</dbReference>
<dbReference type="AlphaFoldDB" id="A0A0N5D2V1"/>
<evidence type="ECO:0000313" key="2">
    <source>
        <dbReference type="EMBL" id="VDN04651.1"/>
    </source>
</evidence>
<dbReference type="GO" id="GO:0031267">
    <property type="term" value="F:small GTPase binding"/>
    <property type="evidence" value="ECO:0007669"/>
    <property type="project" value="InterPro"/>
</dbReference>
<dbReference type="GO" id="GO:0050806">
    <property type="term" value="P:positive regulation of synaptic transmission"/>
    <property type="evidence" value="ECO:0007669"/>
    <property type="project" value="TreeGrafter"/>
</dbReference>